<dbReference type="PANTHER" id="PTHR30383:SF5">
    <property type="entry name" value="SGNH HYDROLASE-TYPE ESTERASE DOMAIN-CONTAINING PROTEIN"/>
    <property type="match status" value="1"/>
</dbReference>
<evidence type="ECO:0000259" key="1">
    <source>
        <dbReference type="Pfam" id="PF13472"/>
    </source>
</evidence>
<feature type="domain" description="SGNH hydrolase-type esterase" evidence="1">
    <location>
        <begin position="35"/>
        <end position="223"/>
    </location>
</feature>
<dbReference type="Pfam" id="PF13472">
    <property type="entry name" value="Lipase_GDSL_2"/>
    <property type="match status" value="1"/>
</dbReference>
<dbReference type="InterPro" id="IPR051532">
    <property type="entry name" value="Ester_Hydrolysis_Enzymes"/>
</dbReference>
<organism evidence="2 3">
    <name type="scientific">Cyclobacterium lianum</name>
    <dbReference type="NCBI Taxonomy" id="388280"/>
    <lineage>
        <taxon>Bacteria</taxon>
        <taxon>Pseudomonadati</taxon>
        <taxon>Bacteroidota</taxon>
        <taxon>Cytophagia</taxon>
        <taxon>Cytophagales</taxon>
        <taxon>Cyclobacteriaceae</taxon>
        <taxon>Cyclobacterium</taxon>
    </lineage>
</organism>
<dbReference type="PANTHER" id="PTHR30383">
    <property type="entry name" value="THIOESTERASE 1/PROTEASE 1/LYSOPHOSPHOLIPASE L1"/>
    <property type="match status" value="1"/>
</dbReference>
<dbReference type="Gene3D" id="3.40.50.1110">
    <property type="entry name" value="SGNH hydrolase"/>
    <property type="match status" value="1"/>
</dbReference>
<dbReference type="InterPro" id="IPR036514">
    <property type="entry name" value="SGNH_hydro_sf"/>
</dbReference>
<accession>A0A1M7K840</accession>
<proteinExistence type="predicted"/>
<keyword evidence="3" id="KW-1185">Reference proteome</keyword>
<evidence type="ECO:0000313" key="3">
    <source>
        <dbReference type="Proteomes" id="UP000184513"/>
    </source>
</evidence>
<name>A0A1M7K840_9BACT</name>
<dbReference type="CDD" id="cd01834">
    <property type="entry name" value="SGNH_hydrolase_like_2"/>
    <property type="match status" value="1"/>
</dbReference>
<dbReference type="AlphaFoldDB" id="A0A1M7K840"/>
<sequence length="308" mass="35043">MYRIASILVIIFLSLSSLRAQDTYFIPQTAEKILFLGNSITYGGHYVNYLESYLRLRNPERKWDFVNVGLPSETVSGLSEEGHAGGKFPRPDLHERLDRILEAVKPDFIFSCYGMNDGIYLPFDEGRFSAYKKGLEKLQQKADQLDIPLLHLTPPVYDEKKDPAYANVLNIYSSWLMSKKYTAGWKVIDLHWPMQKFLEDEREAHPDFLLAADGIHPGEQGHWIMAKTLLKALGEQQGLEEKFPEPAFEGFYNGTEVLSLVREKQGITKDAWLSHIGHERPGMKVGMPLSTALSRSAALIAEIEKLLR</sequence>
<protein>
    <submittedName>
        <fullName evidence="2">Lysophospholipase L1</fullName>
    </submittedName>
</protein>
<gene>
    <name evidence="2" type="ORF">SAMN04488057_102335</name>
</gene>
<evidence type="ECO:0000313" key="2">
    <source>
        <dbReference type="EMBL" id="SHM61365.1"/>
    </source>
</evidence>
<dbReference type="RefSeq" id="WP_073092601.1">
    <property type="nucleotide sequence ID" value="NZ_FRCY01000002.1"/>
</dbReference>
<dbReference type="Proteomes" id="UP000184513">
    <property type="component" value="Unassembled WGS sequence"/>
</dbReference>
<dbReference type="EMBL" id="FRCY01000002">
    <property type="protein sequence ID" value="SHM61365.1"/>
    <property type="molecule type" value="Genomic_DNA"/>
</dbReference>
<reference evidence="2 3" key="1">
    <citation type="submission" date="2016-11" db="EMBL/GenBank/DDBJ databases">
        <authorList>
            <person name="Jaros S."/>
            <person name="Januszkiewicz K."/>
            <person name="Wedrychowicz H."/>
        </authorList>
    </citation>
    <scope>NUCLEOTIDE SEQUENCE [LARGE SCALE GENOMIC DNA]</scope>
    <source>
        <strain evidence="2 3">CGMCC 1.6102</strain>
    </source>
</reference>
<dbReference type="SUPFAM" id="SSF52266">
    <property type="entry name" value="SGNH hydrolase"/>
    <property type="match status" value="1"/>
</dbReference>
<dbReference type="STRING" id="388280.SAMN04488057_102335"/>
<dbReference type="GO" id="GO:0004622">
    <property type="term" value="F:phosphatidylcholine lysophospholipase activity"/>
    <property type="evidence" value="ECO:0007669"/>
    <property type="project" value="TreeGrafter"/>
</dbReference>
<dbReference type="OrthoDB" id="9774205at2"/>
<dbReference type="InterPro" id="IPR013830">
    <property type="entry name" value="SGNH_hydro"/>
</dbReference>